<accession>A0A8J5SEZ3</accession>
<evidence type="ECO:0000256" key="1">
    <source>
        <dbReference type="SAM" id="MobiDB-lite"/>
    </source>
</evidence>
<feature type="compositionally biased region" description="Polar residues" evidence="1">
    <location>
        <begin position="115"/>
        <end position="133"/>
    </location>
</feature>
<name>A0A8J5SEZ3_ZIZPA</name>
<feature type="non-terminal residue" evidence="2">
    <location>
        <position position="351"/>
    </location>
</feature>
<protein>
    <submittedName>
        <fullName evidence="2">Uncharacterized protein</fullName>
    </submittedName>
</protein>
<evidence type="ECO:0000313" key="2">
    <source>
        <dbReference type="EMBL" id="KAG8065024.1"/>
    </source>
</evidence>
<feature type="region of interest" description="Disordered" evidence="1">
    <location>
        <begin position="115"/>
        <end position="153"/>
    </location>
</feature>
<feature type="compositionally biased region" description="Basic and acidic residues" evidence="1">
    <location>
        <begin position="143"/>
        <end position="153"/>
    </location>
</feature>
<comment type="caution">
    <text evidence="2">The sequence shown here is derived from an EMBL/GenBank/DDBJ whole genome shotgun (WGS) entry which is preliminary data.</text>
</comment>
<gene>
    <name evidence="2" type="ORF">GUJ93_ZPchr0004g40125</name>
</gene>
<dbReference type="Proteomes" id="UP000729402">
    <property type="component" value="Unassembled WGS sequence"/>
</dbReference>
<dbReference type="EMBL" id="JAAALK010000285">
    <property type="protein sequence ID" value="KAG8065024.1"/>
    <property type="molecule type" value="Genomic_DNA"/>
</dbReference>
<reference evidence="2" key="2">
    <citation type="submission" date="2021-02" db="EMBL/GenBank/DDBJ databases">
        <authorList>
            <person name="Kimball J.A."/>
            <person name="Haas M.W."/>
            <person name="Macchietto M."/>
            <person name="Kono T."/>
            <person name="Duquette J."/>
            <person name="Shao M."/>
        </authorList>
    </citation>
    <scope>NUCLEOTIDE SEQUENCE</scope>
    <source>
        <tissue evidence="2">Fresh leaf tissue</tissue>
    </source>
</reference>
<reference evidence="2" key="1">
    <citation type="journal article" date="2021" name="bioRxiv">
        <title>Whole Genome Assembly and Annotation of Northern Wild Rice, Zizania palustris L., Supports a Whole Genome Duplication in the Zizania Genus.</title>
        <authorList>
            <person name="Haas M."/>
            <person name="Kono T."/>
            <person name="Macchietto M."/>
            <person name="Millas R."/>
            <person name="McGilp L."/>
            <person name="Shao M."/>
            <person name="Duquette J."/>
            <person name="Hirsch C.N."/>
            <person name="Kimball J."/>
        </authorList>
    </citation>
    <scope>NUCLEOTIDE SEQUENCE</scope>
    <source>
        <tissue evidence="2">Fresh leaf tissue</tissue>
    </source>
</reference>
<sequence length="351" mass="38671">QTNQGSYQDVLGLYGNTGDKGGVPEENTNSELIESVSLKYPENRSGILTENVVVQDDDKNTASKHKRKKISVKHVPTDNGKAIQPLDGQVNQVAIEDIKGANATKADLVQGVGAPTQSPAVQEDATTLRTSAPNARKGRKKSSKSDLQSRDSALDCGSDVDLMNYSAECITVSPIRSADAVEQNEIVNFLDHFSPNTINDLYVSADNKETNKEETKLILILKKMRLTNYFPGDVGVSSDSAENMNRVDGNVKKDKEKRERKSDLFKSVPQQANPSGDQDIDNVIQALPFSVAHEGRMEHDTKVNNNNVIRKFIKKNNVIRKHSSLTKDPKDATCDNTIIKKIKRSKIDSDH</sequence>
<feature type="region of interest" description="Disordered" evidence="1">
    <location>
        <begin position="237"/>
        <end position="279"/>
    </location>
</feature>
<organism evidence="2 3">
    <name type="scientific">Zizania palustris</name>
    <name type="common">Northern wild rice</name>
    <dbReference type="NCBI Taxonomy" id="103762"/>
    <lineage>
        <taxon>Eukaryota</taxon>
        <taxon>Viridiplantae</taxon>
        <taxon>Streptophyta</taxon>
        <taxon>Embryophyta</taxon>
        <taxon>Tracheophyta</taxon>
        <taxon>Spermatophyta</taxon>
        <taxon>Magnoliopsida</taxon>
        <taxon>Liliopsida</taxon>
        <taxon>Poales</taxon>
        <taxon>Poaceae</taxon>
        <taxon>BOP clade</taxon>
        <taxon>Oryzoideae</taxon>
        <taxon>Oryzeae</taxon>
        <taxon>Zizaniinae</taxon>
        <taxon>Zizania</taxon>
    </lineage>
</organism>
<keyword evidence="3" id="KW-1185">Reference proteome</keyword>
<dbReference type="OrthoDB" id="1093005at2759"/>
<feature type="region of interest" description="Disordered" evidence="1">
    <location>
        <begin position="1"/>
        <end position="27"/>
    </location>
</feature>
<dbReference type="AlphaFoldDB" id="A0A8J5SEZ3"/>
<feature type="compositionally biased region" description="Basic and acidic residues" evidence="1">
    <location>
        <begin position="249"/>
        <end position="264"/>
    </location>
</feature>
<evidence type="ECO:0000313" key="3">
    <source>
        <dbReference type="Proteomes" id="UP000729402"/>
    </source>
</evidence>
<proteinExistence type="predicted"/>